<protein>
    <recommendedName>
        <fullName evidence="3">Encoded protein</fullName>
    </recommendedName>
</protein>
<keyword evidence="2" id="KW-1185">Reference proteome</keyword>
<accession>A0ABQ7H8L1</accession>
<evidence type="ECO:0000313" key="1">
    <source>
        <dbReference type="EMBL" id="KAF5843197.1"/>
    </source>
</evidence>
<evidence type="ECO:0000313" key="2">
    <source>
        <dbReference type="Proteomes" id="UP000815325"/>
    </source>
</evidence>
<organism evidence="1 2">
    <name type="scientific">Dunaliella salina</name>
    <name type="common">Green alga</name>
    <name type="synonym">Protococcus salinus</name>
    <dbReference type="NCBI Taxonomy" id="3046"/>
    <lineage>
        <taxon>Eukaryota</taxon>
        <taxon>Viridiplantae</taxon>
        <taxon>Chlorophyta</taxon>
        <taxon>core chlorophytes</taxon>
        <taxon>Chlorophyceae</taxon>
        <taxon>CS clade</taxon>
        <taxon>Chlamydomonadales</taxon>
        <taxon>Dunaliellaceae</taxon>
        <taxon>Dunaliella</taxon>
    </lineage>
</organism>
<name>A0ABQ7H8L1_DUNSA</name>
<sequence length="85" mass="9203">MTLRGRGLQTGLHEPTLAGATVFLDPLFRIPRTGSIRKNHVIPERQGAKHKAGMLGQILACATVCLDPSSCDPLVLTRQNKPPHP</sequence>
<comment type="caution">
    <text evidence="1">The sequence shown here is derived from an EMBL/GenBank/DDBJ whole genome shotgun (WGS) entry which is preliminary data.</text>
</comment>
<evidence type="ECO:0008006" key="3">
    <source>
        <dbReference type="Google" id="ProtNLM"/>
    </source>
</evidence>
<reference evidence="1" key="1">
    <citation type="submission" date="2017-08" db="EMBL/GenBank/DDBJ databases">
        <authorList>
            <person name="Polle J.E."/>
            <person name="Barry K."/>
            <person name="Cushman J."/>
            <person name="Schmutz J."/>
            <person name="Tran D."/>
            <person name="Hathwaick L.T."/>
            <person name="Yim W.C."/>
            <person name="Jenkins J."/>
            <person name="Mckie-Krisberg Z.M."/>
            <person name="Prochnik S."/>
            <person name="Lindquist E."/>
            <person name="Dockter R.B."/>
            <person name="Adam C."/>
            <person name="Molina H."/>
            <person name="Bunkerborg J."/>
            <person name="Jin E."/>
            <person name="Buchheim M."/>
            <person name="Magnuson J."/>
        </authorList>
    </citation>
    <scope>NUCLEOTIDE SEQUENCE</scope>
    <source>
        <strain evidence="1">CCAP 19/18</strain>
    </source>
</reference>
<dbReference type="Proteomes" id="UP000815325">
    <property type="component" value="Unassembled WGS sequence"/>
</dbReference>
<proteinExistence type="predicted"/>
<gene>
    <name evidence="1" type="ORF">DUNSADRAFT_1624</name>
</gene>
<dbReference type="EMBL" id="MU069447">
    <property type="protein sequence ID" value="KAF5843197.1"/>
    <property type="molecule type" value="Genomic_DNA"/>
</dbReference>